<gene>
    <name evidence="1" type="ORF">FCI23_53560</name>
</gene>
<proteinExistence type="predicted"/>
<evidence type="ECO:0000313" key="1">
    <source>
        <dbReference type="EMBL" id="TJZ94492.1"/>
    </source>
</evidence>
<dbReference type="OrthoDB" id="3854666at2"/>
<keyword evidence="2" id="KW-1185">Reference proteome</keyword>
<dbReference type="EMBL" id="SUMC01000217">
    <property type="protein sequence ID" value="TJZ94492.1"/>
    <property type="molecule type" value="Genomic_DNA"/>
</dbReference>
<evidence type="ECO:0000313" key="2">
    <source>
        <dbReference type="Proteomes" id="UP000305778"/>
    </source>
</evidence>
<organism evidence="1 2">
    <name type="scientific">Actinacidiphila oryziradicis</name>
    <dbReference type="NCBI Taxonomy" id="2571141"/>
    <lineage>
        <taxon>Bacteria</taxon>
        <taxon>Bacillati</taxon>
        <taxon>Actinomycetota</taxon>
        <taxon>Actinomycetes</taxon>
        <taxon>Kitasatosporales</taxon>
        <taxon>Streptomycetaceae</taxon>
        <taxon>Actinacidiphila</taxon>
    </lineage>
</organism>
<name>A0A4U0RI20_9ACTN</name>
<accession>A0A4U0RI20</accession>
<dbReference type="AlphaFoldDB" id="A0A4U0RI20"/>
<dbReference type="RefSeq" id="WP_136731423.1">
    <property type="nucleotide sequence ID" value="NZ_SUMC01000217.1"/>
</dbReference>
<protein>
    <submittedName>
        <fullName evidence="1">Uncharacterized protein</fullName>
    </submittedName>
</protein>
<comment type="caution">
    <text evidence="1">The sequence shown here is derived from an EMBL/GenBank/DDBJ whole genome shotgun (WGS) entry which is preliminary data.</text>
</comment>
<dbReference type="Proteomes" id="UP000305778">
    <property type="component" value="Unassembled WGS sequence"/>
</dbReference>
<sequence>MAGSESPGVPIVVAGVQHGEPPFRIVLVNGEPVGEAFSFVDVIEFSLRSGLEHVDLDDPSVIRWVGGDKFTWTRQST</sequence>
<reference evidence="1 2" key="1">
    <citation type="submission" date="2019-04" db="EMBL/GenBank/DDBJ databases">
        <title>Streptomyces oryziradicis sp. nov., a novel actinomycete isolated from rhizosphere soil of rice (Oryza sativa L.).</title>
        <authorList>
            <person name="Li C."/>
        </authorList>
    </citation>
    <scope>NUCLEOTIDE SEQUENCE [LARGE SCALE GENOMIC DNA]</scope>
    <source>
        <strain evidence="1 2">NEAU-C40</strain>
    </source>
</reference>